<feature type="compositionally biased region" description="Pro residues" evidence="8">
    <location>
        <begin position="357"/>
        <end position="375"/>
    </location>
</feature>
<dbReference type="Pfam" id="PF00069">
    <property type="entry name" value="Pkinase"/>
    <property type="match status" value="1"/>
</dbReference>
<evidence type="ECO:0000256" key="6">
    <source>
        <dbReference type="ARBA" id="ARBA00022840"/>
    </source>
</evidence>
<dbReference type="RefSeq" id="WP_218615752.1">
    <property type="nucleotide sequence ID" value="NZ_JADQDK010000001.1"/>
</dbReference>
<keyword evidence="9" id="KW-1133">Transmembrane helix</keyword>
<dbReference type="PANTHER" id="PTHR43289">
    <property type="entry name" value="MITOGEN-ACTIVATED PROTEIN KINASE KINASE KINASE 20-RELATED"/>
    <property type="match status" value="1"/>
</dbReference>
<protein>
    <recommendedName>
        <fullName evidence="1">non-specific serine/threonine protein kinase</fullName>
        <ecNumber evidence="1">2.7.11.1</ecNumber>
    </recommendedName>
</protein>
<reference evidence="11 12" key="1">
    <citation type="submission" date="2020-11" db="EMBL/GenBank/DDBJ databases">
        <title>Pseudonocardia abyssalis sp. nov. and Pseudonocardia oceani sp. nov., description and phylogenomic analysis of two novel actinomycetes isolated from the deep Southern Ocean.</title>
        <authorList>
            <person name="Parra J."/>
        </authorList>
    </citation>
    <scope>NUCLEOTIDE SEQUENCE [LARGE SCALE GENOMIC DNA]</scope>
    <source>
        <strain evidence="11 12">KRD-168</strain>
    </source>
</reference>
<dbReference type="InterPro" id="IPR000719">
    <property type="entry name" value="Prot_kinase_dom"/>
</dbReference>
<dbReference type="PROSITE" id="PS00108">
    <property type="entry name" value="PROTEIN_KINASE_ST"/>
    <property type="match status" value="1"/>
</dbReference>
<evidence type="ECO:0000313" key="11">
    <source>
        <dbReference type="EMBL" id="MBW0132965.1"/>
    </source>
</evidence>
<proteinExistence type="predicted"/>
<evidence type="ECO:0000256" key="8">
    <source>
        <dbReference type="SAM" id="MobiDB-lite"/>
    </source>
</evidence>
<evidence type="ECO:0000256" key="4">
    <source>
        <dbReference type="ARBA" id="ARBA00022741"/>
    </source>
</evidence>
<dbReference type="PROSITE" id="PS50011">
    <property type="entry name" value="PROTEIN_KINASE_DOM"/>
    <property type="match status" value="1"/>
</dbReference>
<dbReference type="PROSITE" id="PS00107">
    <property type="entry name" value="PROTEIN_KINASE_ATP"/>
    <property type="match status" value="1"/>
</dbReference>
<comment type="caution">
    <text evidence="11">The sequence shown here is derived from an EMBL/GenBank/DDBJ whole genome shotgun (WGS) entry which is preliminary data.</text>
</comment>
<evidence type="ECO:0000256" key="2">
    <source>
        <dbReference type="ARBA" id="ARBA00022527"/>
    </source>
</evidence>
<sequence>MFGPYRLDGLLGQGGMGRVFRAFDTDLARTVALKVLTVDLSADPEYRQRFRREALVAAQLTDPHVVPIHKHGEIDGQLFLDMRFVDGDDLAAVLSGSGPLDVGSAVAMTGQVASALDAAHEAGLVHRDVKPANVFLTRDRPSTPRFAYLGDFGIARQTSGGSLTASGATVGTLDYMAPERFSGLEVDGRSDVYALGCLLFESLTGRRPFPDLEPAALMNAHVHDTPPRPSEHGAPAGLDAVVARAMAKDPAERYATAGALAADARAALDPAPVPDAATVPVAAAAGPPRNPAPPPAGRAVHDGGPDGPAPYHPIPNGQAAGHPVPSGPAPSFPAPSIPAQDRSMRSRPLQSRSIPDPGAPWPQPAPEPVEETPPPRPRRAVLAGALVLGALAHVLVLENVSFETGLLFWTLSGTLFGTLTAGALRPRRWGSGRTTTLLVLTLPVVLVAVFLVALGLGLAESGTAIVVATLGVYGLWALTFWRRRTRRTTGRP</sequence>
<keyword evidence="9" id="KW-0812">Transmembrane</keyword>
<evidence type="ECO:0000256" key="3">
    <source>
        <dbReference type="ARBA" id="ARBA00022679"/>
    </source>
</evidence>
<dbReference type="GO" id="GO:0004674">
    <property type="term" value="F:protein serine/threonine kinase activity"/>
    <property type="evidence" value="ECO:0007669"/>
    <property type="project" value="UniProtKB-KW"/>
</dbReference>
<dbReference type="CDD" id="cd14014">
    <property type="entry name" value="STKc_PknB_like"/>
    <property type="match status" value="1"/>
</dbReference>
<feature type="binding site" evidence="7">
    <location>
        <position position="34"/>
    </location>
    <ligand>
        <name>ATP</name>
        <dbReference type="ChEBI" id="CHEBI:30616"/>
    </ligand>
</feature>
<dbReference type="Proteomes" id="UP000694287">
    <property type="component" value="Unassembled WGS sequence"/>
</dbReference>
<evidence type="ECO:0000259" key="10">
    <source>
        <dbReference type="PROSITE" id="PS50011"/>
    </source>
</evidence>
<gene>
    <name evidence="11" type="ORF">I4I81_01665</name>
</gene>
<dbReference type="EMBL" id="JADQDK010000001">
    <property type="protein sequence ID" value="MBW0132965.1"/>
    <property type="molecule type" value="Genomic_DNA"/>
</dbReference>
<keyword evidence="5 11" id="KW-0418">Kinase</keyword>
<name>A0ABS6UL32_9PSEU</name>
<evidence type="ECO:0000256" key="5">
    <source>
        <dbReference type="ARBA" id="ARBA00022777"/>
    </source>
</evidence>
<keyword evidence="6 7" id="KW-0067">ATP-binding</keyword>
<dbReference type="InterPro" id="IPR008271">
    <property type="entry name" value="Ser/Thr_kinase_AS"/>
</dbReference>
<keyword evidence="3" id="KW-0808">Transferase</keyword>
<feature type="transmembrane region" description="Helical" evidence="9">
    <location>
        <begin position="462"/>
        <end position="481"/>
    </location>
</feature>
<accession>A0ABS6UL32</accession>
<evidence type="ECO:0000256" key="1">
    <source>
        <dbReference type="ARBA" id="ARBA00012513"/>
    </source>
</evidence>
<feature type="domain" description="Protein kinase" evidence="10">
    <location>
        <begin position="5"/>
        <end position="268"/>
    </location>
</feature>
<evidence type="ECO:0000256" key="9">
    <source>
        <dbReference type="SAM" id="Phobius"/>
    </source>
</evidence>
<dbReference type="InterPro" id="IPR017441">
    <property type="entry name" value="Protein_kinase_ATP_BS"/>
</dbReference>
<feature type="transmembrane region" description="Helical" evidence="9">
    <location>
        <begin position="406"/>
        <end position="424"/>
    </location>
</feature>
<keyword evidence="9" id="KW-0472">Membrane</keyword>
<keyword evidence="4 7" id="KW-0547">Nucleotide-binding</keyword>
<keyword evidence="2 11" id="KW-0723">Serine/threonine-protein kinase</keyword>
<keyword evidence="12" id="KW-1185">Reference proteome</keyword>
<feature type="region of interest" description="Disordered" evidence="8">
    <location>
        <begin position="282"/>
        <end position="377"/>
    </location>
</feature>
<dbReference type="SMART" id="SM00220">
    <property type="entry name" value="S_TKc"/>
    <property type="match status" value="1"/>
</dbReference>
<dbReference type="EC" id="2.7.11.1" evidence="1"/>
<evidence type="ECO:0000313" key="12">
    <source>
        <dbReference type="Proteomes" id="UP000694287"/>
    </source>
</evidence>
<feature type="transmembrane region" description="Helical" evidence="9">
    <location>
        <begin position="436"/>
        <end position="456"/>
    </location>
</feature>
<feature type="compositionally biased region" description="Pro residues" evidence="8">
    <location>
        <begin position="325"/>
        <end position="336"/>
    </location>
</feature>
<evidence type="ECO:0000256" key="7">
    <source>
        <dbReference type="PROSITE-ProRule" id="PRU10141"/>
    </source>
</evidence>
<organism evidence="11 12">
    <name type="scientific">Pseudonocardia abyssalis</name>
    <dbReference type="NCBI Taxonomy" id="2792008"/>
    <lineage>
        <taxon>Bacteria</taxon>
        <taxon>Bacillati</taxon>
        <taxon>Actinomycetota</taxon>
        <taxon>Actinomycetes</taxon>
        <taxon>Pseudonocardiales</taxon>
        <taxon>Pseudonocardiaceae</taxon>
        <taxon>Pseudonocardia</taxon>
    </lineage>
</organism>
<dbReference type="PANTHER" id="PTHR43289:SF6">
    <property type="entry name" value="SERINE_THREONINE-PROTEIN KINASE NEKL-3"/>
    <property type="match status" value="1"/>
</dbReference>